<evidence type="ECO:0000256" key="1">
    <source>
        <dbReference type="SAM" id="MobiDB-lite"/>
    </source>
</evidence>
<keyword evidence="2" id="KW-0472">Membrane</keyword>
<keyword evidence="2" id="KW-1133">Transmembrane helix</keyword>
<reference evidence="3 4" key="1">
    <citation type="submission" date="2017-09" db="EMBL/GenBank/DDBJ databases">
        <authorList>
            <person name="Ehlers B."/>
            <person name="Leendertz F.H."/>
        </authorList>
    </citation>
    <scope>NUCLEOTIDE SEQUENCE [LARGE SCALE GENOMIC DNA]</scope>
    <source>
        <strain evidence="3 4">CGMCC 4.6857</strain>
    </source>
</reference>
<proteinExistence type="predicted"/>
<accession>A0A285JHC8</accession>
<evidence type="ECO:0000256" key="2">
    <source>
        <dbReference type="SAM" id="Phobius"/>
    </source>
</evidence>
<evidence type="ECO:0000313" key="3">
    <source>
        <dbReference type="EMBL" id="SNY59678.1"/>
    </source>
</evidence>
<feature type="region of interest" description="Disordered" evidence="1">
    <location>
        <begin position="1"/>
        <end position="59"/>
    </location>
</feature>
<sequence>MTYPPPVDPYDSPPHTEPLYEQPDFGRQGVPPPVHDRHPYRPPVFPAAPAPAPVPPRSGSRTVTISLLVAAIAVVVVLGGGVVFYLVGEKVSWGKGDGGGGTPSNGASAGPSLSAKEAISIKEPATLNGQAKIEAEELSSLTTDMEKELEGYPGAANAFGAVYGDLADRKFFAALAAEVDVDDPQRMLDTAFQSFSGVNQLEGVSPASTGSLGGVAQCGGTTIDGEDVAICGWADEGSVGMILYFYETAVDVKGDFPDMRAEIETKS</sequence>
<feature type="compositionally biased region" description="Pro residues" evidence="1">
    <location>
        <begin position="41"/>
        <end position="56"/>
    </location>
</feature>
<feature type="compositionally biased region" description="Pro residues" evidence="1">
    <location>
        <begin position="1"/>
        <end position="16"/>
    </location>
</feature>
<dbReference type="Proteomes" id="UP000219612">
    <property type="component" value="Unassembled WGS sequence"/>
</dbReference>
<dbReference type="EMBL" id="OBDY01000020">
    <property type="protein sequence ID" value="SNY59678.1"/>
    <property type="molecule type" value="Genomic_DNA"/>
</dbReference>
<keyword evidence="2" id="KW-0812">Transmembrane</keyword>
<gene>
    <name evidence="3" type="ORF">SAMN05421748_120190</name>
</gene>
<evidence type="ECO:0000313" key="4">
    <source>
        <dbReference type="Proteomes" id="UP000219612"/>
    </source>
</evidence>
<organism evidence="3 4">
    <name type="scientific">Paractinoplanes atraurantiacus</name>
    <dbReference type="NCBI Taxonomy" id="1036182"/>
    <lineage>
        <taxon>Bacteria</taxon>
        <taxon>Bacillati</taxon>
        <taxon>Actinomycetota</taxon>
        <taxon>Actinomycetes</taxon>
        <taxon>Micromonosporales</taxon>
        <taxon>Micromonosporaceae</taxon>
        <taxon>Paractinoplanes</taxon>
    </lineage>
</organism>
<dbReference type="AlphaFoldDB" id="A0A285JHC8"/>
<keyword evidence="4" id="KW-1185">Reference proteome</keyword>
<protein>
    <submittedName>
        <fullName evidence="3">Uncharacterized protein</fullName>
    </submittedName>
</protein>
<feature type="transmembrane region" description="Helical" evidence="2">
    <location>
        <begin position="63"/>
        <end position="87"/>
    </location>
</feature>
<name>A0A285JHC8_9ACTN</name>